<evidence type="ECO:0000259" key="1">
    <source>
        <dbReference type="Pfam" id="PF06983"/>
    </source>
</evidence>
<accession>A0ABS1D785</accession>
<evidence type="ECO:0000313" key="2">
    <source>
        <dbReference type="EMBL" id="MBK1662756.1"/>
    </source>
</evidence>
<gene>
    <name evidence="2" type="ORF">CKO45_31790</name>
</gene>
<proteinExistence type="predicted"/>
<dbReference type="CDD" id="cd06588">
    <property type="entry name" value="PhnB_like"/>
    <property type="match status" value="1"/>
</dbReference>
<evidence type="ECO:0000313" key="3">
    <source>
        <dbReference type="Proteomes" id="UP000697995"/>
    </source>
</evidence>
<dbReference type="InterPro" id="IPR029068">
    <property type="entry name" value="Glyas_Bleomycin-R_OHBP_Dase"/>
</dbReference>
<dbReference type="Proteomes" id="UP000697995">
    <property type="component" value="Unassembled WGS sequence"/>
</dbReference>
<dbReference type="RefSeq" id="WP_133219558.1">
    <property type="nucleotide sequence ID" value="NZ_NRSG01000731.1"/>
</dbReference>
<name>A0ABS1D785_9PROT</name>
<dbReference type="EMBL" id="NRSG01000731">
    <property type="protein sequence ID" value="MBK1662756.1"/>
    <property type="molecule type" value="Genomic_DNA"/>
</dbReference>
<reference evidence="2 3" key="1">
    <citation type="journal article" date="2020" name="Microorganisms">
        <title>Osmotic Adaptation and Compatible Solute Biosynthesis of Phototrophic Bacteria as Revealed from Genome Analyses.</title>
        <authorList>
            <person name="Imhoff J.F."/>
            <person name="Rahn T."/>
            <person name="Kunzel S."/>
            <person name="Keller A."/>
            <person name="Neulinger S.C."/>
        </authorList>
    </citation>
    <scope>NUCLEOTIDE SEQUENCE [LARGE SCALE GENOMIC DNA]</scope>
    <source>
        <strain evidence="2 3">DSM 15382</strain>
    </source>
</reference>
<organism evidence="2 3">
    <name type="scientific">Paracraurococcus ruber</name>
    <dbReference type="NCBI Taxonomy" id="77675"/>
    <lineage>
        <taxon>Bacteria</taxon>
        <taxon>Pseudomonadati</taxon>
        <taxon>Pseudomonadota</taxon>
        <taxon>Alphaproteobacteria</taxon>
        <taxon>Acetobacterales</taxon>
        <taxon>Roseomonadaceae</taxon>
        <taxon>Paracraurococcus</taxon>
    </lineage>
</organism>
<dbReference type="Gene3D" id="3.10.180.10">
    <property type="entry name" value="2,3-Dihydroxybiphenyl 1,2-Dioxygenase, domain 1"/>
    <property type="match status" value="1"/>
</dbReference>
<dbReference type="Pfam" id="PF06983">
    <property type="entry name" value="3-dmu-9_3-mt"/>
    <property type="match status" value="1"/>
</dbReference>
<keyword evidence="3" id="KW-1185">Reference proteome</keyword>
<dbReference type="PANTHER" id="PTHR33990">
    <property type="entry name" value="PROTEIN YJDN-RELATED"/>
    <property type="match status" value="1"/>
</dbReference>
<sequence>MRATPYLYFRGDCEAALGFYAASGLGSVVTLLRYADTPMPDHGGGAWRDKVAHALFEGPGLRLQASDGPDSEPMKGCAILIEPAGLAAGEALFAALSAGGRVTMPLARQFWGDHYGNLTDRFGVQWAVNIAA</sequence>
<dbReference type="SUPFAM" id="SSF54593">
    <property type="entry name" value="Glyoxalase/Bleomycin resistance protein/Dihydroxybiphenyl dioxygenase"/>
    <property type="match status" value="1"/>
</dbReference>
<comment type="caution">
    <text evidence="2">The sequence shown here is derived from an EMBL/GenBank/DDBJ whole genome shotgun (WGS) entry which is preliminary data.</text>
</comment>
<dbReference type="PANTHER" id="PTHR33990:SF1">
    <property type="entry name" value="PROTEIN YJDN"/>
    <property type="match status" value="1"/>
</dbReference>
<feature type="domain" description="PhnB-like" evidence="1">
    <location>
        <begin position="3"/>
        <end position="128"/>
    </location>
</feature>
<dbReference type="InterPro" id="IPR028973">
    <property type="entry name" value="PhnB-like"/>
</dbReference>
<protein>
    <recommendedName>
        <fullName evidence="1">PhnB-like domain-containing protein</fullName>
    </recommendedName>
</protein>